<reference evidence="1" key="1">
    <citation type="journal article" date="2021" name="Proc. Natl. Acad. Sci. U.S.A.">
        <title>A Catalog of Tens of Thousands of Viruses from Human Metagenomes Reveals Hidden Associations with Chronic Diseases.</title>
        <authorList>
            <person name="Tisza M.J."/>
            <person name="Buck C.B."/>
        </authorList>
    </citation>
    <scope>NUCLEOTIDE SEQUENCE</scope>
    <source>
        <strain evidence="1">Ctj3P51</strain>
    </source>
</reference>
<protein>
    <submittedName>
        <fullName evidence="1">Thymidylate synthase complementing protein</fullName>
    </submittedName>
</protein>
<accession>A0A8S5NPW8</accession>
<dbReference type="InterPro" id="IPR003669">
    <property type="entry name" value="Thymidylate_synthase_ThyX"/>
</dbReference>
<dbReference type="GO" id="GO:0004799">
    <property type="term" value="F:thymidylate synthase activity"/>
    <property type="evidence" value="ECO:0007669"/>
    <property type="project" value="TreeGrafter"/>
</dbReference>
<dbReference type="PANTHER" id="PTHR34934:SF1">
    <property type="entry name" value="FLAVIN-DEPENDENT THYMIDYLATE SYNTHASE"/>
    <property type="match status" value="1"/>
</dbReference>
<dbReference type="GO" id="GO:0070402">
    <property type="term" value="F:NADPH binding"/>
    <property type="evidence" value="ECO:0007669"/>
    <property type="project" value="TreeGrafter"/>
</dbReference>
<evidence type="ECO:0000313" key="1">
    <source>
        <dbReference type="EMBL" id="DAD96415.1"/>
    </source>
</evidence>
<dbReference type="EMBL" id="BK015217">
    <property type="protein sequence ID" value="DAD96415.1"/>
    <property type="molecule type" value="Genomic_DNA"/>
</dbReference>
<sequence>MRKIEVKVLNPEAVKTASDMCVCAARLTQRGHRMKSMDDFMDLYHKSYKDETLRTMTHLPHPTIQKFAVINVVIVGASRRFLAQITRHQNETKFMSASLQYSNYSDDSDFVVPYSIIEQGPNAERRYLENCRFAMGEYKLFNDQGIDNDACGYMAPQGLRNVLIMSCTPYQWKHIISQRVCRRNTLETQYVMLKIWEELYKLDPIFFAPDTTGPFCQRGTCKEGKMSCGKSIDKAMTPTDILHADFPLLYETN</sequence>
<dbReference type="PROSITE" id="PS51331">
    <property type="entry name" value="THYX"/>
    <property type="match status" value="1"/>
</dbReference>
<dbReference type="InterPro" id="IPR036098">
    <property type="entry name" value="Thymidylate_synthase_ThyX_sf"/>
</dbReference>
<dbReference type="PANTHER" id="PTHR34934">
    <property type="entry name" value="FLAVIN-DEPENDENT THYMIDYLATE SYNTHASE"/>
    <property type="match status" value="1"/>
</dbReference>
<organism evidence="1">
    <name type="scientific">Myoviridae sp. ctj3P51</name>
    <dbReference type="NCBI Taxonomy" id="2826687"/>
    <lineage>
        <taxon>Viruses</taxon>
        <taxon>Duplodnaviria</taxon>
        <taxon>Heunggongvirae</taxon>
        <taxon>Uroviricota</taxon>
        <taxon>Caudoviricetes</taxon>
    </lineage>
</organism>
<dbReference type="Pfam" id="PF02511">
    <property type="entry name" value="Thy1"/>
    <property type="match status" value="1"/>
</dbReference>
<proteinExistence type="predicted"/>
<dbReference type="GO" id="GO:0050797">
    <property type="term" value="F:thymidylate synthase (FAD) activity"/>
    <property type="evidence" value="ECO:0007669"/>
    <property type="project" value="InterPro"/>
</dbReference>
<dbReference type="GO" id="GO:0006231">
    <property type="term" value="P:dTMP biosynthetic process"/>
    <property type="evidence" value="ECO:0007669"/>
    <property type="project" value="InterPro"/>
</dbReference>
<dbReference type="GO" id="GO:0050660">
    <property type="term" value="F:flavin adenine dinucleotide binding"/>
    <property type="evidence" value="ECO:0007669"/>
    <property type="project" value="InterPro"/>
</dbReference>
<dbReference type="SUPFAM" id="SSF69796">
    <property type="entry name" value="Thymidylate synthase-complementing protein Thy1"/>
    <property type="match status" value="1"/>
</dbReference>
<name>A0A8S5NPW8_9CAUD</name>
<dbReference type="Gene3D" id="3.30.1360.170">
    <property type="match status" value="1"/>
</dbReference>